<evidence type="ECO:0000256" key="3">
    <source>
        <dbReference type="ARBA" id="ARBA00021035"/>
    </source>
</evidence>
<keyword evidence="4 10" id="KW-0963">Cytoplasm</keyword>
<comment type="function">
    <text evidence="10">Confers DNA tethering and processivity to DNA polymerases and other proteins. Acts as a clamp, forming a ring around DNA (a reaction catalyzed by the clamp-loading complex) which diffuses in an ATP-independent manner freely and bidirectionally along dsDNA. Initially characterized for its ability to contact the catalytic subunit of DNA polymerase III (Pol III), a complex, multichain enzyme responsible for most of the replicative synthesis in bacteria; Pol III exhibits 3'-5' exonuclease proofreading activity. The beta chain is required for initiation of replication as well as for processivity of DNA replication.</text>
</comment>
<evidence type="ECO:0000256" key="7">
    <source>
        <dbReference type="ARBA" id="ARBA00022705"/>
    </source>
</evidence>
<dbReference type="PANTHER" id="PTHR30478">
    <property type="entry name" value="DNA POLYMERASE III SUBUNIT BETA"/>
    <property type="match status" value="1"/>
</dbReference>
<evidence type="ECO:0000256" key="5">
    <source>
        <dbReference type="ARBA" id="ARBA00022679"/>
    </source>
</evidence>
<dbReference type="SUPFAM" id="SSF55979">
    <property type="entry name" value="DNA clamp"/>
    <property type="match status" value="3"/>
</dbReference>
<evidence type="ECO:0000256" key="9">
    <source>
        <dbReference type="ARBA" id="ARBA00023125"/>
    </source>
</evidence>
<dbReference type="GO" id="GO:0008408">
    <property type="term" value="F:3'-5' exonuclease activity"/>
    <property type="evidence" value="ECO:0007669"/>
    <property type="project" value="InterPro"/>
</dbReference>
<evidence type="ECO:0000256" key="6">
    <source>
        <dbReference type="ARBA" id="ARBA00022695"/>
    </source>
</evidence>
<reference evidence="14 15" key="1">
    <citation type="submission" date="2019-03" db="EMBL/GenBank/DDBJ databases">
        <title>Genomic Encyclopedia of Archaeal and Bacterial Type Strains, Phase II (KMG-II): from individual species to whole genera.</title>
        <authorList>
            <person name="Goeker M."/>
        </authorList>
    </citation>
    <scope>NUCLEOTIDE SEQUENCE [LARGE SCALE GENOMIC DNA]</scope>
    <source>
        <strain evidence="14 15">DSM 24425</strain>
    </source>
</reference>
<evidence type="ECO:0000259" key="13">
    <source>
        <dbReference type="Pfam" id="PF02768"/>
    </source>
</evidence>
<dbReference type="InterPro" id="IPR022635">
    <property type="entry name" value="DNA_polIII_beta_C"/>
</dbReference>
<dbReference type="GO" id="GO:0003677">
    <property type="term" value="F:DNA binding"/>
    <property type="evidence" value="ECO:0007669"/>
    <property type="project" value="UniProtKB-UniRule"/>
</dbReference>
<dbReference type="SMART" id="SM00480">
    <property type="entry name" value="POL3Bc"/>
    <property type="match status" value="1"/>
</dbReference>
<gene>
    <name evidence="14" type="ORF">CLV27_1627</name>
</gene>
<dbReference type="GO" id="GO:0006271">
    <property type="term" value="P:DNA strand elongation involved in DNA replication"/>
    <property type="evidence" value="ECO:0007669"/>
    <property type="project" value="TreeGrafter"/>
</dbReference>
<dbReference type="Gene3D" id="3.10.150.10">
    <property type="entry name" value="DNA Polymerase III, subunit A, domain 2"/>
    <property type="match status" value="1"/>
</dbReference>
<feature type="domain" description="DNA polymerase III beta sliding clamp central" evidence="12">
    <location>
        <begin position="129"/>
        <end position="237"/>
    </location>
</feature>
<sequence length="365" mass="40456">MEVRISKNKIKEAVKKVASAADKKGNIPILSNILIEAEDNVLRLTATNLEVGISTLVDCEVIEPGKTTVNAAKAAKLFSSLTGEEFVLETDDSKLVIKSVNSRFSLATLPPEEFPEVEIPETYSVRLLSAEVDRAIKKVSYAVSRDEARYILTGVLLRSFGDKVHAVATDGHRLALYEMKAEAEEFSAIVPKKSLAELKKLLKESEEVELLLKENRLYFRVGDTVMWTSVIEGEYPDYLAVIPENNPLQCITGKEELVGALKEVSVIYDKEEVRAVIINITPGNMKLTARKVDVESASEEAEVNIPVEYTGEEFEIGFNINHLLESVSSFDGDTVKILMDQPISPVLIVSEEEPELKNVIMPMKV</sequence>
<comment type="caution">
    <text evidence="14">The sequence shown here is derived from an EMBL/GenBank/DDBJ whole genome shotgun (WGS) entry which is preliminary data.</text>
</comment>
<evidence type="ECO:0000256" key="8">
    <source>
        <dbReference type="ARBA" id="ARBA00022932"/>
    </source>
</evidence>
<dbReference type="Gene3D" id="3.70.10.10">
    <property type="match status" value="1"/>
</dbReference>
<dbReference type="PANTHER" id="PTHR30478:SF0">
    <property type="entry name" value="BETA SLIDING CLAMP"/>
    <property type="match status" value="1"/>
</dbReference>
<keyword evidence="5 10" id="KW-0808">Transferase</keyword>
<dbReference type="EMBL" id="SMFV01000006">
    <property type="protein sequence ID" value="TCK02913.1"/>
    <property type="molecule type" value="Genomic_DNA"/>
</dbReference>
<evidence type="ECO:0000256" key="2">
    <source>
        <dbReference type="ARBA" id="ARBA00010752"/>
    </source>
</evidence>
<keyword evidence="6 10" id="KW-0548">Nucleotidyltransferase</keyword>
<dbReference type="OrthoDB" id="8421503at2"/>
<dbReference type="Pfam" id="PF02767">
    <property type="entry name" value="DNA_pol3_beta_2"/>
    <property type="match status" value="1"/>
</dbReference>
<comment type="subcellular location">
    <subcellularLocation>
        <location evidence="1 10">Cytoplasm</location>
    </subcellularLocation>
</comment>
<dbReference type="GO" id="GO:0003887">
    <property type="term" value="F:DNA-directed DNA polymerase activity"/>
    <property type="evidence" value="ECO:0007669"/>
    <property type="project" value="UniProtKB-UniRule"/>
</dbReference>
<protein>
    <recommendedName>
        <fullName evidence="3 10">Beta sliding clamp</fullName>
    </recommendedName>
</protein>
<dbReference type="InterPro" id="IPR022637">
    <property type="entry name" value="DNA_polIII_beta_cen"/>
</dbReference>
<keyword evidence="7 10" id="KW-0235">DNA replication</keyword>
<dbReference type="Pfam" id="PF00712">
    <property type="entry name" value="DNA_pol3_beta"/>
    <property type="match status" value="1"/>
</dbReference>
<keyword evidence="15" id="KW-1185">Reference proteome</keyword>
<comment type="similarity">
    <text evidence="2 10">Belongs to the beta sliding clamp family.</text>
</comment>
<dbReference type="NCBIfam" id="TIGR00663">
    <property type="entry name" value="dnan"/>
    <property type="match status" value="1"/>
</dbReference>
<dbReference type="InterPro" id="IPR046938">
    <property type="entry name" value="DNA_clamp_sf"/>
</dbReference>
<dbReference type="AlphaFoldDB" id="A0A4R1G8K2"/>
<feature type="domain" description="DNA polymerase III beta sliding clamp N-terminal" evidence="11">
    <location>
        <begin position="1"/>
        <end position="117"/>
    </location>
</feature>
<evidence type="ECO:0000256" key="10">
    <source>
        <dbReference type="PIRNR" id="PIRNR000804"/>
    </source>
</evidence>
<dbReference type="GO" id="GO:0005737">
    <property type="term" value="C:cytoplasm"/>
    <property type="evidence" value="ECO:0007669"/>
    <property type="project" value="UniProtKB-SubCell"/>
</dbReference>
<comment type="subunit">
    <text evidence="10">Forms a ring-shaped head-to-tail homodimer around DNA.</text>
</comment>
<dbReference type="InterPro" id="IPR022634">
    <property type="entry name" value="DNA_polIII_beta_N"/>
</dbReference>
<evidence type="ECO:0000259" key="12">
    <source>
        <dbReference type="Pfam" id="PF02767"/>
    </source>
</evidence>
<organism evidence="14 15">
    <name type="scientific">Phorcysia thermohydrogeniphila</name>
    <dbReference type="NCBI Taxonomy" id="936138"/>
    <lineage>
        <taxon>Bacteria</taxon>
        <taxon>Pseudomonadati</taxon>
        <taxon>Aquificota</taxon>
        <taxon>Aquificia</taxon>
        <taxon>Desulfurobacteriales</taxon>
        <taxon>Desulfurobacteriaceae</taxon>
        <taxon>Phorcysia</taxon>
    </lineage>
</organism>
<dbReference type="GO" id="GO:0009360">
    <property type="term" value="C:DNA polymerase III complex"/>
    <property type="evidence" value="ECO:0007669"/>
    <property type="project" value="InterPro"/>
</dbReference>
<accession>A0A4R1G8K2</accession>
<proteinExistence type="inferred from homology"/>
<evidence type="ECO:0000313" key="14">
    <source>
        <dbReference type="EMBL" id="TCK02913.1"/>
    </source>
</evidence>
<dbReference type="InterPro" id="IPR001001">
    <property type="entry name" value="DNA_polIII_beta"/>
</dbReference>
<dbReference type="Pfam" id="PF02768">
    <property type="entry name" value="DNA_pol3_beta_3"/>
    <property type="match status" value="1"/>
</dbReference>
<evidence type="ECO:0000256" key="1">
    <source>
        <dbReference type="ARBA" id="ARBA00004496"/>
    </source>
</evidence>
<dbReference type="RefSeq" id="WP_132527612.1">
    <property type="nucleotide sequence ID" value="NZ_SMFV01000006.1"/>
</dbReference>
<dbReference type="CDD" id="cd00140">
    <property type="entry name" value="beta_clamp"/>
    <property type="match status" value="1"/>
</dbReference>
<evidence type="ECO:0000259" key="11">
    <source>
        <dbReference type="Pfam" id="PF00712"/>
    </source>
</evidence>
<keyword evidence="8 10" id="KW-0239">DNA-directed DNA polymerase</keyword>
<name>A0A4R1G8K2_9BACT</name>
<keyword evidence="9" id="KW-0238">DNA-binding</keyword>
<evidence type="ECO:0000313" key="15">
    <source>
        <dbReference type="Proteomes" id="UP000295777"/>
    </source>
</evidence>
<dbReference type="PIRSF" id="PIRSF000804">
    <property type="entry name" value="DNA_pol_III_b"/>
    <property type="match status" value="1"/>
</dbReference>
<feature type="domain" description="DNA polymerase III beta sliding clamp C-terminal" evidence="13">
    <location>
        <begin position="241"/>
        <end position="363"/>
    </location>
</feature>
<evidence type="ECO:0000256" key="4">
    <source>
        <dbReference type="ARBA" id="ARBA00022490"/>
    </source>
</evidence>
<dbReference type="Proteomes" id="UP000295777">
    <property type="component" value="Unassembled WGS sequence"/>
</dbReference>